<reference evidence="8 9" key="1">
    <citation type="submission" date="2023-04" db="EMBL/GenBank/DDBJ databases">
        <title>Colletotrichum tabacum stain YC1 causing leaf anthracnose on Nicotiana tabacum(L.) cv.</title>
        <authorList>
            <person name="Ji Z."/>
            <person name="Wang M."/>
            <person name="Zhang J."/>
            <person name="Wang N."/>
            <person name="Zhou Z."/>
        </authorList>
    </citation>
    <scope>NUCLEOTIDE SEQUENCE [LARGE SCALE GENOMIC DNA]</scope>
    <source>
        <strain evidence="8 9">YC1</strain>
    </source>
</reference>
<evidence type="ECO:0000259" key="7">
    <source>
        <dbReference type="Pfam" id="PF20684"/>
    </source>
</evidence>
<comment type="similarity">
    <text evidence="5">Belongs to the SAT4 family.</text>
</comment>
<evidence type="ECO:0000313" key="9">
    <source>
        <dbReference type="Proteomes" id="UP001327957"/>
    </source>
</evidence>
<evidence type="ECO:0000256" key="5">
    <source>
        <dbReference type="ARBA" id="ARBA00038359"/>
    </source>
</evidence>
<dbReference type="Proteomes" id="UP001327957">
    <property type="component" value="Unassembled WGS sequence"/>
</dbReference>
<evidence type="ECO:0000256" key="6">
    <source>
        <dbReference type="SAM" id="Phobius"/>
    </source>
</evidence>
<dbReference type="GO" id="GO:0016020">
    <property type="term" value="C:membrane"/>
    <property type="evidence" value="ECO:0007669"/>
    <property type="project" value="UniProtKB-SubCell"/>
</dbReference>
<evidence type="ECO:0000256" key="2">
    <source>
        <dbReference type="ARBA" id="ARBA00022692"/>
    </source>
</evidence>
<comment type="subcellular location">
    <subcellularLocation>
        <location evidence="1">Membrane</location>
        <topology evidence="1">Multi-pass membrane protein</topology>
    </subcellularLocation>
</comment>
<name>A0AAV9SSQ5_9PEZI</name>
<evidence type="ECO:0000313" key="8">
    <source>
        <dbReference type="EMBL" id="KAK6206246.1"/>
    </source>
</evidence>
<keyword evidence="3 6" id="KW-1133">Transmembrane helix</keyword>
<dbReference type="AlphaFoldDB" id="A0AAV9SSQ5"/>
<feature type="transmembrane region" description="Helical" evidence="6">
    <location>
        <begin position="208"/>
        <end position="228"/>
    </location>
</feature>
<feature type="transmembrane region" description="Helical" evidence="6">
    <location>
        <begin position="57"/>
        <end position="77"/>
    </location>
</feature>
<feature type="domain" description="Rhodopsin" evidence="7">
    <location>
        <begin position="41"/>
        <end position="251"/>
    </location>
</feature>
<gene>
    <name evidence="8" type="ORF">QIS74_13665</name>
</gene>
<keyword evidence="9" id="KW-1185">Reference proteome</keyword>
<evidence type="ECO:0000256" key="4">
    <source>
        <dbReference type="ARBA" id="ARBA00023136"/>
    </source>
</evidence>
<feature type="transmembrane region" description="Helical" evidence="6">
    <location>
        <begin position="135"/>
        <end position="158"/>
    </location>
</feature>
<accession>A0AAV9SSQ5</accession>
<dbReference type="PANTHER" id="PTHR33048:SF124">
    <property type="entry name" value="INTEGRAL MEMBRANE PROTEIN"/>
    <property type="match status" value="1"/>
</dbReference>
<sequence length="260" mass="28633">MTELNSTLESTVTPSAPGNLVERHYYVFGVGFGISTLFSFLRLCQRGRFEDLGLDDLFFFFSWVFSASMQILMIYSISMKTMCYHGIDIPTDKHRVYTELSYSAASMFMLSIGCAKMSILFFCSRVVNRTDKTGFKCAILITKGAVIVATLTITALLFASRPASVTLDAVTLFLATASSNIVMDIVLLVLPIPVVYKLQMRLKEKLRIAGFFSLGLITTAISIVRLLLLNQVLGSSDLTWDAAPANITSYVTRADACGTL</sequence>
<dbReference type="InterPro" id="IPR049326">
    <property type="entry name" value="Rhodopsin_dom_fungi"/>
</dbReference>
<comment type="caution">
    <text evidence="8">The sequence shown here is derived from an EMBL/GenBank/DDBJ whole genome shotgun (WGS) entry which is preliminary data.</text>
</comment>
<keyword evidence="4 6" id="KW-0472">Membrane</keyword>
<dbReference type="InterPro" id="IPR052337">
    <property type="entry name" value="SAT4-like"/>
</dbReference>
<evidence type="ECO:0000256" key="1">
    <source>
        <dbReference type="ARBA" id="ARBA00004141"/>
    </source>
</evidence>
<dbReference type="PANTHER" id="PTHR33048">
    <property type="entry name" value="PTH11-LIKE INTEGRAL MEMBRANE PROTEIN (AFU_ORTHOLOGUE AFUA_5G11245)"/>
    <property type="match status" value="1"/>
</dbReference>
<keyword evidence="2 6" id="KW-0812">Transmembrane</keyword>
<protein>
    <recommendedName>
        <fullName evidence="7">Rhodopsin domain-containing protein</fullName>
    </recommendedName>
</protein>
<evidence type="ECO:0000256" key="3">
    <source>
        <dbReference type="ARBA" id="ARBA00022989"/>
    </source>
</evidence>
<proteinExistence type="inferred from homology"/>
<feature type="transmembrane region" description="Helical" evidence="6">
    <location>
        <begin position="100"/>
        <end position="123"/>
    </location>
</feature>
<organism evidence="8 9">
    <name type="scientific">Colletotrichum tabaci</name>
    <dbReference type="NCBI Taxonomy" id="1209068"/>
    <lineage>
        <taxon>Eukaryota</taxon>
        <taxon>Fungi</taxon>
        <taxon>Dikarya</taxon>
        <taxon>Ascomycota</taxon>
        <taxon>Pezizomycotina</taxon>
        <taxon>Sordariomycetes</taxon>
        <taxon>Hypocreomycetidae</taxon>
        <taxon>Glomerellales</taxon>
        <taxon>Glomerellaceae</taxon>
        <taxon>Colletotrichum</taxon>
        <taxon>Colletotrichum destructivum species complex</taxon>
    </lineage>
</organism>
<dbReference type="Pfam" id="PF20684">
    <property type="entry name" value="Fung_rhodopsin"/>
    <property type="match status" value="1"/>
</dbReference>
<feature type="transmembrane region" description="Helical" evidence="6">
    <location>
        <begin position="25"/>
        <end position="45"/>
    </location>
</feature>
<feature type="transmembrane region" description="Helical" evidence="6">
    <location>
        <begin position="170"/>
        <end position="196"/>
    </location>
</feature>
<dbReference type="EMBL" id="JASAOK010000056">
    <property type="protein sequence ID" value="KAK6206246.1"/>
    <property type="molecule type" value="Genomic_DNA"/>
</dbReference>